<dbReference type="EMBL" id="CAFBLU010000012">
    <property type="protein sequence ID" value="CAB4874472.1"/>
    <property type="molecule type" value="Genomic_DNA"/>
</dbReference>
<protein>
    <submittedName>
        <fullName evidence="1">Unannotated protein</fullName>
    </submittedName>
</protein>
<organism evidence="1">
    <name type="scientific">freshwater metagenome</name>
    <dbReference type="NCBI Taxonomy" id="449393"/>
    <lineage>
        <taxon>unclassified sequences</taxon>
        <taxon>metagenomes</taxon>
        <taxon>ecological metagenomes</taxon>
    </lineage>
</organism>
<dbReference type="AlphaFoldDB" id="A0A6J7DU53"/>
<gene>
    <name evidence="1" type="ORF">UFOPK3444_00930</name>
</gene>
<accession>A0A6J7DU53</accession>
<reference evidence="1" key="1">
    <citation type="submission" date="2020-05" db="EMBL/GenBank/DDBJ databases">
        <authorList>
            <person name="Chiriac C."/>
            <person name="Salcher M."/>
            <person name="Ghai R."/>
            <person name="Kavagutti S V."/>
        </authorList>
    </citation>
    <scope>NUCLEOTIDE SEQUENCE</scope>
</reference>
<evidence type="ECO:0000313" key="1">
    <source>
        <dbReference type="EMBL" id="CAB4874472.1"/>
    </source>
</evidence>
<proteinExistence type="predicted"/>
<name>A0A6J7DU53_9ZZZZ</name>
<sequence>MTMTDPIGWVRVAVASNGPEGEMLAARLNGEGIPSMIVRSGGFDVPGFLAAGPRDVLVPPEAEPRARALLGTASDA</sequence>